<comment type="caution">
    <text evidence="2">The sequence shown here is derived from an EMBL/GenBank/DDBJ whole genome shotgun (WGS) entry which is preliminary data.</text>
</comment>
<evidence type="ECO:0000313" key="3">
    <source>
        <dbReference type="Proteomes" id="UP001057375"/>
    </source>
</evidence>
<evidence type="ECO:0000313" key="2">
    <source>
        <dbReference type="EMBL" id="GKT35528.1"/>
    </source>
</evidence>
<dbReference type="SUPFAM" id="SSF55961">
    <property type="entry name" value="Bet v1-like"/>
    <property type="match status" value="1"/>
</dbReference>
<proteinExistence type="predicted"/>
<gene>
    <name evidence="2" type="ORF">ADUPG1_008673</name>
</gene>
<protein>
    <submittedName>
        <fullName evidence="2">Uncharacterized protein</fullName>
    </submittedName>
</protein>
<dbReference type="Proteomes" id="UP001057375">
    <property type="component" value="Unassembled WGS sequence"/>
</dbReference>
<dbReference type="EMBL" id="BQXS01011005">
    <property type="protein sequence ID" value="GKT35528.1"/>
    <property type="molecule type" value="Genomic_DNA"/>
</dbReference>
<feature type="compositionally biased region" description="Basic and acidic residues" evidence="1">
    <location>
        <begin position="320"/>
        <end position="330"/>
    </location>
</feature>
<feature type="region of interest" description="Disordered" evidence="1">
    <location>
        <begin position="270"/>
        <end position="375"/>
    </location>
</feature>
<dbReference type="InterPro" id="IPR023393">
    <property type="entry name" value="START-like_dom_sf"/>
</dbReference>
<sequence>MSAPTSTVITKINNLISEVSGSGWHVEEPRHSVRLWKRKRKETAKKCKEYKCEVTCPGDPWQVASVLIDPENRRRINTHLEGYDVVEEDRELECPKGDIKIMCEHDDSHSKECKCDHIEQLQTNVVRMMYKPHSAISHHRDCVLRMYAARLHCGISVVLWESTVFHQDKELEGKKTENPFRRSYRDEKTGEKKTRYIRQNVLPSGAIMYPIEEDSTSCRVVWLERVEGEGRMPKFYEHELPRQCQKSLYRLTHFMSERLTGKKILDAEEDEKEMDKKEKKEKKEKDKKEKEKTKEKKTKEKKEKEKGKKKEEKEDEEEEKEPKEKKEKKGLFHKKDKTKEKEKKAKKEKSEAESKHEKKIESEKSETKAEIAGGI</sequence>
<feature type="compositionally biased region" description="Basic and acidic residues" evidence="1">
    <location>
        <begin position="337"/>
        <end position="369"/>
    </location>
</feature>
<organism evidence="2 3">
    <name type="scientific">Aduncisulcus paluster</name>
    <dbReference type="NCBI Taxonomy" id="2918883"/>
    <lineage>
        <taxon>Eukaryota</taxon>
        <taxon>Metamonada</taxon>
        <taxon>Carpediemonas-like organisms</taxon>
        <taxon>Aduncisulcus</taxon>
    </lineage>
</organism>
<name>A0ABQ5KSU0_9EUKA</name>
<reference evidence="2" key="1">
    <citation type="submission" date="2022-03" db="EMBL/GenBank/DDBJ databases">
        <title>Draft genome sequence of Aduncisulcus paluster, a free-living microaerophilic Fornicata.</title>
        <authorList>
            <person name="Yuyama I."/>
            <person name="Kume K."/>
            <person name="Tamura T."/>
            <person name="Inagaki Y."/>
            <person name="Hashimoto T."/>
        </authorList>
    </citation>
    <scope>NUCLEOTIDE SEQUENCE</scope>
    <source>
        <strain evidence="2">NY0171</strain>
    </source>
</reference>
<accession>A0ABQ5KSU0</accession>
<keyword evidence="3" id="KW-1185">Reference proteome</keyword>
<evidence type="ECO:0000256" key="1">
    <source>
        <dbReference type="SAM" id="MobiDB-lite"/>
    </source>
</evidence>
<feature type="compositionally biased region" description="Basic and acidic residues" evidence="1">
    <location>
        <begin position="273"/>
        <end position="312"/>
    </location>
</feature>
<dbReference type="Gene3D" id="3.30.530.20">
    <property type="match status" value="1"/>
</dbReference>